<evidence type="ECO:0000256" key="7">
    <source>
        <dbReference type="ARBA" id="ARBA00042896"/>
    </source>
</evidence>
<dbReference type="Pfam" id="PF07731">
    <property type="entry name" value="Cu-oxidase_2"/>
    <property type="match status" value="1"/>
</dbReference>
<dbReference type="EMBL" id="JBHTBZ010000008">
    <property type="protein sequence ID" value="MFC7459395.1"/>
    <property type="molecule type" value="Genomic_DNA"/>
</dbReference>
<dbReference type="PROSITE" id="PS00080">
    <property type="entry name" value="MULTICOPPER_OXIDASE2"/>
    <property type="match status" value="1"/>
</dbReference>
<evidence type="ECO:0000256" key="9">
    <source>
        <dbReference type="ARBA" id="ARBA00048092"/>
    </source>
</evidence>
<keyword evidence="4" id="KW-0560">Oxidoreductase</keyword>
<feature type="domain" description="Plastocyanin-like" evidence="10">
    <location>
        <begin position="420"/>
        <end position="545"/>
    </location>
</feature>
<evidence type="ECO:0000256" key="3">
    <source>
        <dbReference type="ARBA" id="ARBA00022723"/>
    </source>
</evidence>
<organism evidence="12 13">
    <name type="scientific">Hydrogenophaga defluvii</name>
    <dbReference type="NCBI Taxonomy" id="249410"/>
    <lineage>
        <taxon>Bacteria</taxon>
        <taxon>Pseudomonadati</taxon>
        <taxon>Pseudomonadota</taxon>
        <taxon>Betaproteobacteria</taxon>
        <taxon>Burkholderiales</taxon>
        <taxon>Comamonadaceae</taxon>
        <taxon>Hydrogenophaga</taxon>
    </lineage>
</organism>
<comment type="subcellular location">
    <subcellularLocation>
        <location evidence="1">Periplasm</location>
    </subcellularLocation>
</comment>
<dbReference type="PANTHER" id="PTHR48267">
    <property type="entry name" value="CUPREDOXIN SUPERFAMILY PROTEIN"/>
    <property type="match status" value="1"/>
</dbReference>
<accession>A0ABW2S8J4</accession>
<keyword evidence="13" id="KW-1185">Reference proteome</keyword>
<dbReference type="Gene3D" id="2.60.40.420">
    <property type="entry name" value="Cupredoxins - blue copper proteins"/>
    <property type="match status" value="3"/>
</dbReference>
<dbReference type="SUPFAM" id="SSF49503">
    <property type="entry name" value="Cupredoxins"/>
    <property type="match status" value="3"/>
</dbReference>
<dbReference type="InterPro" id="IPR008972">
    <property type="entry name" value="Cupredoxin"/>
</dbReference>
<evidence type="ECO:0000256" key="6">
    <source>
        <dbReference type="ARBA" id="ARBA00041027"/>
    </source>
</evidence>
<evidence type="ECO:0000313" key="12">
    <source>
        <dbReference type="EMBL" id="MFC7459395.1"/>
    </source>
</evidence>
<evidence type="ECO:0000256" key="4">
    <source>
        <dbReference type="ARBA" id="ARBA00023002"/>
    </source>
</evidence>
<dbReference type="InterPro" id="IPR011706">
    <property type="entry name" value="Cu-oxidase_C"/>
</dbReference>
<comment type="caution">
    <text evidence="12">The sequence shown here is derived from an EMBL/GenBank/DDBJ whole genome shotgun (WGS) entry which is preliminary data.</text>
</comment>
<protein>
    <recommendedName>
        <fullName evidence="6">Multicopper oxidase CueO</fullName>
        <ecNumber evidence="5">1.16.3.4</ecNumber>
    </recommendedName>
    <alternativeName>
        <fullName evidence="7">Copper efflux oxidase</fullName>
    </alternativeName>
    <alternativeName>
        <fullName evidence="8">Cuprous oxidase</fullName>
    </alternativeName>
</protein>
<evidence type="ECO:0000259" key="11">
    <source>
        <dbReference type="Pfam" id="PF07732"/>
    </source>
</evidence>
<dbReference type="Pfam" id="PF07732">
    <property type="entry name" value="Cu-oxidase_3"/>
    <property type="match status" value="1"/>
</dbReference>
<evidence type="ECO:0000256" key="2">
    <source>
        <dbReference type="ARBA" id="ARBA00011245"/>
    </source>
</evidence>
<evidence type="ECO:0000256" key="8">
    <source>
        <dbReference type="ARBA" id="ARBA00043090"/>
    </source>
</evidence>
<feature type="domain" description="Plastocyanin-like" evidence="11">
    <location>
        <begin position="117"/>
        <end position="208"/>
    </location>
</feature>
<sequence>MTSRRAFLHLGGVAGWTLLSSPLRTAWAQSQDHTSHAGHVPTPAVTQVAFPSPVIRTADAFTNPLFVPGNSGLLGVMAVQAPLRFTVGGAKQPVVPGKSLANLLVYGSEQGGVQRANPTLLTKKGQVVEVALNNGMPEPTIIHWHGLLVDGKTDGGPQLSIPQGGEYRYRFEVRNRAGMYWYHPHPHATAARQAYSGLAGLFFVDDDEEQAVREKLGLELGDNDLPLVIQDKRIDADGQLVYRPTDEEWKGGYLGNEVLVNLTVAPLLKATPRWYRLRMLNGSTARIFNLAFFHGERDLPFDVIGTDSGLLRRAQTAKRAFLSPGERLDVLVNLAQVPAGQFVMLKSLAFDPMHQEGGHAGHGGSGAAINWPDGAEIPLLKIAVDGAAVSTPAPLPNVLSRFDDIKVSNAKIRPWKLGWNGKDWLLNGKTFQMSEVAATVRRNDVEIWELQNESQGMPHPMHIHGFVFQVVSRQDSPKQQGELAVDRTGRSASDLGWKDTVLVWPGETVRVAIDFNHPHAGAQTFMFHCHNLEHEDKGMMVNFRVA</sequence>
<reference evidence="13" key="1">
    <citation type="journal article" date="2019" name="Int. J. Syst. Evol. Microbiol.">
        <title>The Global Catalogue of Microorganisms (GCM) 10K type strain sequencing project: providing services to taxonomists for standard genome sequencing and annotation.</title>
        <authorList>
            <consortium name="The Broad Institute Genomics Platform"/>
            <consortium name="The Broad Institute Genome Sequencing Center for Infectious Disease"/>
            <person name="Wu L."/>
            <person name="Ma J."/>
        </authorList>
    </citation>
    <scope>NUCLEOTIDE SEQUENCE [LARGE SCALE GENOMIC DNA]</scope>
    <source>
        <strain evidence="13">CCUG 53903</strain>
    </source>
</reference>
<evidence type="ECO:0000313" key="13">
    <source>
        <dbReference type="Proteomes" id="UP001596457"/>
    </source>
</evidence>
<dbReference type="InterPro" id="IPR002355">
    <property type="entry name" value="Cu_oxidase_Cu_BS"/>
</dbReference>
<dbReference type="RefSeq" id="WP_382198640.1">
    <property type="nucleotide sequence ID" value="NZ_JBHTBZ010000008.1"/>
</dbReference>
<dbReference type="InterPro" id="IPR006311">
    <property type="entry name" value="TAT_signal"/>
</dbReference>
<dbReference type="PROSITE" id="PS51318">
    <property type="entry name" value="TAT"/>
    <property type="match status" value="1"/>
</dbReference>
<dbReference type="EC" id="1.16.3.4" evidence="5"/>
<dbReference type="InterPro" id="IPR011707">
    <property type="entry name" value="Cu-oxidase-like_N"/>
</dbReference>
<evidence type="ECO:0000256" key="1">
    <source>
        <dbReference type="ARBA" id="ARBA00004418"/>
    </source>
</evidence>
<keyword evidence="3" id="KW-0479">Metal-binding</keyword>
<dbReference type="PANTHER" id="PTHR48267:SF1">
    <property type="entry name" value="BILIRUBIN OXIDASE"/>
    <property type="match status" value="1"/>
</dbReference>
<evidence type="ECO:0000259" key="10">
    <source>
        <dbReference type="Pfam" id="PF07731"/>
    </source>
</evidence>
<name>A0ABW2S8J4_9BURK</name>
<gene>
    <name evidence="12" type="ORF">ACFQU0_03010</name>
</gene>
<proteinExistence type="predicted"/>
<comment type="subunit">
    <text evidence="2">Monomer.</text>
</comment>
<dbReference type="Proteomes" id="UP001596457">
    <property type="component" value="Unassembled WGS sequence"/>
</dbReference>
<comment type="catalytic activity">
    <reaction evidence="9">
        <text>4 Cu(+) + O2 + 4 H(+) = 4 Cu(2+) + 2 H2O</text>
        <dbReference type="Rhea" id="RHEA:30083"/>
        <dbReference type="ChEBI" id="CHEBI:15377"/>
        <dbReference type="ChEBI" id="CHEBI:15378"/>
        <dbReference type="ChEBI" id="CHEBI:15379"/>
        <dbReference type="ChEBI" id="CHEBI:29036"/>
        <dbReference type="ChEBI" id="CHEBI:49552"/>
        <dbReference type="EC" id="1.16.3.4"/>
    </reaction>
    <physiologicalReaction direction="left-to-right" evidence="9">
        <dbReference type="Rhea" id="RHEA:30084"/>
    </physiologicalReaction>
</comment>
<dbReference type="InterPro" id="IPR045087">
    <property type="entry name" value="Cu-oxidase_fam"/>
</dbReference>
<evidence type="ECO:0000256" key="5">
    <source>
        <dbReference type="ARBA" id="ARBA00038978"/>
    </source>
</evidence>